<keyword evidence="2" id="KW-1133">Transmembrane helix</keyword>
<dbReference type="Gramene" id="EME26880">
    <property type="protein sequence ID" value="EME26880"/>
    <property type="gene ID" value="Gasu_55650"/>
</dbReference>
<dbReference type="EMBL" id="KB454541">
    <property type="protein sequence ID" value="EME26880.1"/>
    <property type="molecule type" value="Genomic_DNA"/>
</dbReference>
<sequence>MVQSTLSGIRFVSPSRWESPHLRQTQKESRKERIRHRTFQKCLSFLIVFCLSVLVRLFFEWKLVTDIIILCSLSGFMLQLGSLLIPRRKVDSPKLNRGTTTRQVESVSQPTPHSTSPSDWKLPLSVRETDSFSPFSFRLENSPTEYLKPYHLETSVGIDSPGREGNVVYHSSHSPIRRTSVLPYFHSVSPSLSEDTAVWLKYRTLSGYPITNEDIERCRGWIVQRVIRPFIIRILPFKDYIPLLSPFSELDLSFLNHVEQRHRLPPVRDAEEEFFFLRRYLSMDSYPSACEYIFERLLQLSKDNYMSLFSYSDWKLDESSLSHSMNIPSDAEIVVHVVSCFIDEVIQRCSGVSHFVSKGSFTSRHVDVSFPSPLIRSHGNESLLYKLGGWKYRSGAVICFLQRRPPLFAVVGQEGKCLSIPMGRTNVFAAIIGLFKLIYEYFDGQLFQVSFDSPYLGIMDWLKES</sequence>
<keyword evidence="4" id="KW-1185">Reference proteome</keyword>
<reference evidence="4" key="1">
    <citation type="journal article" date="2013" name="Science">
        <title>Gene transfer from bacteria and archaea facilitated evolution of an extremophilic eukaryote.</title>
        <authorList>
            <person name="Schonknecht G."/>
            <person name="Chen W.H."/>
            <person name="Ternes C.M."/>
            <person name="Barbier G.G."/>
            <person name="Shrestha R.P."/>
            <person name="Stanke M."/>
            <person name="Brautigam A."/>
            <person name="Baker B.J."/>
            <person name="Banfield J.F."/>
            <person name="Garavito R.M."/>
            <person name="Carr K."/>
            <person name="Wilkerson C."/>
            <person name="Rensing S.A."/>
            <person name="Gagneul D."/>
            <person name="Dickenson N.E."/>
            <person name="Oesterhelt C."/>
            <person name="Lercher M.J."/>
            <person name="Weber A.P."/>
        </authorList>
    </citation>
    <scope>NUCLEOTIDE SEQUENCE [LARGE SCALE GENOMIC DNA]</scope>
    <source>
        <strain evidence="4">074W</strain>
    </source>
</reference>
<keyword evidence="2" id="KW-0472">Membrane</keyword>
<dbReference type="PANTHER" id="PTHR21780">
    <property type="entry name" value="TRANSMEMBRANE PROTEIN 209"/>
    <property type="match status" value="1"/>
</dbReference>
<dbReference type="GO" id="GO:0016020">
    <property type="term" value="C:membrane"/>
    <property type="evidence" value="ECO:0007669"/>
    <property type="project" value="TreeGrafter"/>
</dbReference>
<feature type="compositionally biased region" description="Polar residues" evidence="1">
    <location>
        <begin position="97"/>
        <end position="118"/>
    </location>
</feature>
<proteinExistence type="predicted"/>
<feature type="transmembrane region" description="Helical" evidence="2">
    <location>
        <begin position="42"/>
        <end position="61"/>
    </location>
</feature>
<dbReference type="InterPro" id="IPR019176">
    <property type="entry name" value="Cytochrome_B561-rel"/>
</dbReference>
<dbReference type="Proteomes" id="UP000030680">
    <property type="component" value="Unassembled WGS sequence"/>
</dbReference>
<protein>
    <submittedName>
        <fullName evidence="3">Uncharacterized protein</fullName>
    </submittedName>
</protein>
<evidence type="ECO:0000256" key="1">
    <source>
        <dbReference type="SAM" id="MobiDB-lite"/>
    </source>
</evidence>
<evidence type="ECO:0000256" key="2">
    <source>
        <dbReference type="SAM" id="Phobius"/>
    </source>
</evidence>
<keyword evidence="2" id="KW-0812">Transmembrane</keyword>
<dbReference type="RefSeq" id="XP_005703400.1">
    <property type="nucleotide sequence ID" value="XM_005703343.1"/>
</dbReference>
<organism evidence="3 4">
    <name type="scientific">Galdieria sulphuraria</name>
    <name type="common">Red alga</name>
    <dbReference type="NCBI Taxonomy" id="130081"/>
    <lineage>
        <taxon>Eukaryota</taxon>
        <taxon>Rhodophyta</taxon>
        <taxon>Bangiophyceae</taxon>
        <taxon>Galdieriales</taxon>
        <taxon>Galdieriaceae</taxon>
        <taxon>Galdieria</taxon>
    </lineage>
</organism>
<gene>
    <name evidence="3" type="ORF">Gasu_55650</name>
</gene>
<dbReference type="OrthoDB" id="509821at2759"/>
<dbReference type="GeneID" id="17085830"/>
<dbReference type="PANTHER" id="PTHR21780:SF0">
    <property type="entry name" value="TRANSMEMBRANE PROTEIN 209"/>
    <property type="match status" value="1"/>
</dbReference>
<evidence type="ECO:0000313" key="3">
    <source>
        <dbReference type="EMBL" id="EME26880.1"/>
    </source>
</evidence>
<evidence type="ECO:0000313" key="4">
    <source>
        <dbReference type="Proteomes" id="UP000030680"/>
    </source>
</evidence>
<dbReference type="AlphaFoldDB" id="M2WSP9"/>
<feature type="region of interest" description="Disordered" evidence="1">
    <location>
        <begin position="94"/>
        <end position="120"/>
    </location>
</feature>
<feature type="transmembrane region" description="Helical" evidence="2">
    <location>
        <begin position="67"/>
        <end position="85"/>
    </location>
</feature>
<dbReference type="KEGG" id="gsl:Gasu_55650"/>
<name>M2WSP9_GALSU</name>
<accession>M2WSP9</accession>